<dbReference type="Pfam" id="PF02826">
    <property type="entry name" value="2-Hacid_dh_C"/>
    <property type="match status" value="1"/>
</dbReference>
<keyword evidence="16" id="KW-0472">Membrane</keyword>
<keyword evidence="10 14" id="KW-0520">NAD</keyword>
<keyword evidence="14" id="KW-0718">Serine biosynthesis</keyword>
<evidence type="ECO:0000256" key="4">
    <source>
        <dbReference type="ARBA" id="ARBA00005854"/>
    </source>
</evidence>
<dbReference type="InterPro" id="IPR029752">
    <property type="entry name" value="D-isomer_DH_CS1"/>
</dbReference>
<dbReference type="PROSITE" id="PS00670">
    <property type="entry name" value="D_2_HYDROXYACID_DH_2"/>
    <property type="match status" value="1"/>
</dbReference>
<dbReference type="InterPro" id="IPR029009">
    <property type="entry name" value="ASB_dom_sf"/>
</dbReference>
<comment type="caution">
    <text evidence="19">The sequence shown here is derived from an EMBL/GenBank/DDBJ whole genome shotgun (WGS) entry which is preliminary data.</text>
</comment>
<dbReference type="PROSITE" id="PS50102">
    <property type="entry name" value="RRM"/>
    <property type="match status" value="1"/>
</dbReference>
<evidence type="ECO:0000256" key="8">
    <source>
        <dbReference type="ARBA" id="ARBA00022946"/>
    </source>
</evidence>
<evidence type="ECO:0000256" key="5">
    <source>
        <dbReference type="ARBA" id="ARBA00022528"/>
    </source>
</evidence>
<dbReference type="PROSITE" id="PS00065">
    <property type="entry name" value="D_2_HYDROXYACID_DH_1"/>
    <property type="match status" value="1"/>
</dbReference>
<dbReference type="SMART" id="SM00360">
    <property type="entry name" value="RRM"/>
    <property type="match status" value="2"/>
</dbReference>
<feature type="domain" description="ACT" evidence="18">
    <location>
        <begin position="563"/>
        <end position="635"/>
    </location>
</feature>
<evidence type="ECO:0000259" key="17">
    <source>
        <dbReference type="PROSITE" id="PS50102"/>
    </source>
</evidence>
<feature type="compositionally biased region" description="Pro residues" evidence="15">
    <location>
        <begin position="637"/>
        <end position="649"/>
    </location>
</feature>
<keyword evidence="8" id="KW-0809">Transit peptide</keyword>
<dbReference type="PANTHER" id="PTHR42938">
    <property type="entry name" value="FORMATE DEHYDROGENASE 1"/>
    <property type="match status" value="1"/>
</dbReference>
<dbReference type="InterPro" id="IPR045865">
    <property type="entry name" value="ACT-like_dom_sf"/>
</dbReference>
<feature type="region of interest" description="Disordered" evidence="15">
    <location>
        <begin position="637"/>
        <end position="656"/>
    </location>
</feature>
<accession>A0AAN8TWW6</accession>
<evidence type="ECO:0000256" key="9">
    <source>
        <dbReference type="ARBA" id="ARBA00023002"/>
    </source>
</evidence>
<dbReference type="Proteomes" id="UP001371456">
    <property type="component" value="Unassembled WGS sequence"/>
</dbReference>
<keyword evidence="20" id="KW-1185">Reference proteome</keyword>
<dbReference type="GO" id="GO:0006564">
    <property type="term" value="P:L-serine biosynthetic process"/>
    <property type="evidence" value="ECO:0007669"/>
    <property type="project" value="UniProtKB-KW"/>
</dbReference>
<evidence type="ECO:0000256" key="10">
    <source>
        <dbReference type="ARBA" id="ARBA00023027"/>
    </source>
</evidence>
<dbReference type="SUPFAM" id="SSF54928">
    <property type="entry name" value="RNA-binding domain, RBD"/>
    <property type="match status" value="1"/>
</dbReference>
<keyword evidence="9 14" id="KW-0560">Oxidoreductase</keyword>
<organism evidence="19 20">
    <name type="scientific">Solanum bulbocastanum</name>
    <name type="common">Wild potato</name>
    <dbReference type="NCBI Taxonomy" id="147425"/>
    <lineage>
        <taxon>Eukaryota</taxon>
        <taxon>Viridiplantae</taxon>
        <taxon>Streptophyta</taxon>
        <taxon>Embryophyta</taxon>
        <taxon>Tracheophyta</taxon>
        <taxon>Spermatophyta</taxon>
        <taxon>Magnoliopsida</taxon>
        <taxon>eudicotyledons</taxon>
        <taxon>Gunneridae</taxon>
        <taxon>Pentapetalae</taxon>
        <taxon>asterids</taxon>
        <taxon>lamiids</taxon>
        <taxon>Solanales</taxon>
        <taxon>Solanaceae</taxon>
        <taxon>Solanoideae</taxon>
        <taxon>Solaneae</taxon>
        <taxon>Solanum</taxon>
    </lineage>
</organism>
<dbReference type="InterPro" id="IPR029753">
    <property type="entry name" value="D-isomer_DH_CS"/>
</dbReference>
<dbReference type="FunFam" id="3.30.70.330:FF:000467">
    <property type="entry name" value="Cell wall integrity protein scw1"/>
    <property type="match status" value="1"/>
</dbReference>
<dbReference type="InterPro" id="IPR006236">
    <property type="entry name" value="PGDH"/>
</dbReference>
<dbReference type="PANTHER" id="PTHR42938:SF46">
    <property type="entry name" value="D-3-PHOSPHOGLYCERATE DEHYDROGENASE 2, CHLOROPLASTIC"/>
    <property type="match status" value="1"/>
</dbReference>
<dbReference type="CDD" id="cd12420">
    <property type="entry name" value="RRM_RBPMS_like"/>
    <property type="match status" value="1"/>
</dbReference>
<dbReference type="Gene3D" id="3.30.1330.90">
    <property type="entry name" value="D-3-phosphoglycerate dehydrogenase, domain 3"/>
    <property type="match status" value="1"/>
</dbReference>
<comment type="pathway">
    <text evidence="3 14">Amino-acid biosynthesis; L-serine biosynthesis; L-serine from 3-phospho-D-glycerate: step 1/3.</text>
</comment>
<proteinExistence type="inferred from homology"/>
<evidence type="ECO:0000256" key="2">
    <source>
        <dbReference type="ARBA" id="ARBA00004229"/>
    </source>
</evidence>
<keyword evidence="5" id="KW-0150">Chloroplast</keyword>
<keyword evidence="16" id="KW-1133">Transmembrane helix</keyword>
<comment type="catalytic activity">
    <reaction evidence="12 14">
        <text>(2R)-3-phosphoglycerate + NAD(+) = 3-phosphooxypyruvate + NADH + H(+)</text>
        <dbReference type="Rhea" id="RHEA:12641"/>
        <dbReference type="ChEBI" id="CHEBI:15378"/>
        <dbReference type="ChEBI" id="CHEBI:18110"/>
        <dbReference type="ChEBI" id="CHEBI:57540"/>
        <dbReference type="ChEBI" id="CHEBI:57945"/>
        <dbReference type="ChEBI" id="CHEBI:58272"/>
        <dbReference type="EC" id="1.1.1.95"/>
    </reaction>
</comment>
<dbReference type="PROSITE" id="PS51671">
    <property type="entry name" value="ACT"/>
    <property type="match status" value="1"/>
</dbReference>
<keyword evidence="6" id="KW-0934">Plastid</keyword>
<dbReference type="GO" id="GO:0005634">
    <property type="term" value="C:nucleus"/>
    <property type="evidence" value="ECO:0007669"/>
    <property type="project" value="UniProtKB-SubCell"/>
</dbReference>
<keyword evidence="14" id="KW-0028">Amino-acid biosynthesis</keyword>
<evidence type="ECO:0000259" key="18">
    <source>
        <dbReference type="PROSITE" id="PS51671"/>
    </source>
</evidence>
<evidence type="ECO:0000256" key="13">
    <source>
        <dbReference type="PROSITE-ProRule" id="PRU00176"/>
    </source>
</evidence>
<dbReference type="Pfam" id="PF01842">
    <property type="entry name" value="ACT"/>
    <property type="match status" value="1"/>
</dbReference>
<dbReference type="InterPro" id="IPR006139">
    <property type="entry name" value="D-isomer_2_OHA_DH_cat_dom"/>
</dbReference>
<dbReference type="InterPro" id="IPR012677">
    <property type="entry name" value="Nucleotide-bd_a/b_plait_sf"/>
</dbReference>
<dbReference type="InterPro" id="IPR045626">
    <property type="entry name" value="PGDH_ASB_dom"/>
</dbReference>
<dbReference type="FunFam" id="3.40.50.720:FF:000021">
    <property type="entry name" value="D-3-phosphoglycerate dehydrogenase"/>
    <property type="match status" value="1"/>
</dbReference>
<evidence type="ECO:0000256" key="16">
    <source>
        <dbReference type="SAM" id="Phobius"/>
    </source>
</evidence>
<comment type="subcellular location">
    <subcellularLocation>
        <location evidence="1">Nucleus</location>
    </subcellularLocation>
    <subcellularLocation>
        <location evidence="2">Plastid</location>
        <location evidence="2">Chloroplast</location>
    </subcellularLocation>
</comment>
<keyword evidence="16" id="KW-0812">Transmembrane</keyword>
<feature type="region of interest" description="Disordered" evidence="15">
    <location>
        <begin position="754"/>
        <end position="775"/>
    </location>
</feature>
<dbReference type="SUPFAM" id="SSF51735">
    <property type="entry name" value="NAD(P)-binding Rossmann-fold domains"/>
    <property type="match status" value="1"/>
</dbReference>
<evidence type="ECO:0000256" key="1">
    <source>
        <dbReference type="ARBA" id="ARBA00004123"/>
    </source>
</evidence>
<evidence type="ECO:0000313" key="20">
    <source>
        <dbReference type="Proteomes" id="UP001371456"/>
    </source>
</evidence>
<dbReference type="FunFam" id="3.30.70.330:FF:000037">
    <property type="entry name" value="RNA-binding protein with multiple splicing 2"/>
    <property type="match status" value="1"/>
</dbReference>
<keyword evidence="7 13" id="KW-0694">RNA-binding</keyword>
<dbReference type="GO" id="GO:0009570">
    <property type="term" value="C:chloroplast stroma"/>
    <property type="evidence" value="ECO:0007669"/>
    <property type="project" value="TreeGrafter"/>
</dbReference>
<name>A0AAN8TWW6_SOLBU</name>
<dbReference type="InterPro" id="IPR035979">
    <property type="entry name" value="RBD_domain_sf"/>
</dbReference>
<dbReference type="GO" id="GO:0003723">
    <property type="term" value="F:RNA binding"/>
    <property type="evidence" value="ECO:0007669"/>
    <property type="project" value="UniProtKB-UniRule"/>
</dbReference>
<dbReference type="FunFam" id="3.30.1330.90:FF:000003">
    <property type="entry name" value="D-3-phosphoglycerate dehydrogenase"/>
    <property type="match status" value="1"/>
</dbReference>
<dbReference type="CDD" id="cd12173">
    <property type="entry name" value="PGDH_4"/>
    <property type="match status" value="1"/>
</dbReference>
<dbReference type="InterPro" id="IPR002912">
    <property type="entry name" value="ACT_dom"/>
</dbReference>
<evidence type="ECO:0000256" key="7">
    <source>
        <dbReference type="ARBA" id="ARBA00022884"/>
    </source>
</evidence>
<dbReference type="EC" id="1.1.1.95" evidence="14"/>
<gene>
    <name evidence="19" type="ORF">RDI58_009553</name>
</gene>
<evidence type="ECO:0000256" key="3">
    <source>
        <dbReference type="ARBA" id="ARBA00005216"/>
    </source>
</evidence>
<dbReference type="GO" id="GO:0004617">
    <property type="term" value="F:phosphoglycerate dehydrogenase activity"/>
    <property type="evidence" value="ECO:0007669"/>
    <property type="project" value="UniProtKB-EC"/>
</dbReference>
<reference evidence="19 20" key="1">
    <citation type="submission" date="2024-02" db="EMBL/GenBank/DDBJ databases">
        <title>de novo genome assembly of Solanum bulbocastanum strain 11H21.</title>
        <authorList>
            <person name="Hosaka A.J."/>
        </authorList>
    </citation>
    <scope>NUCLEOTIDE SEQUENCE [LARGE SCALE GENOMIC DNA]</scope>
    <source>
        <tissue evidence="19">Young leaves</tissue>
    </source>
</reference>
<dbReference type="InterPro" id="IPR036291">
    <property type="entry name" value="NAD(P)-bd_dom_sf"/>
</dbReference>
<dbReference type="SUPFAM" id="SSF55021">
    <property type="entry name" value="ACT-like"/>
    <property type="match status" value="1"/>
</dbReference>
<evidence type="ECO:0000256" key="11">
    <source>
        <dbReference type="ARBA" id="ARBA00023242"/>
    </source>
</evidence>
<keyword evidence="11" id="KW-0539">Nucleus</keyword>
<dbReference type="InterPro" id="IPR000504">
    <property type="entry name" value="RRM_dom"/>
</dbReference>
<feature type="transmembrane region" description="Helical" evidence="16">
    <location>
        <begin position="931"/>
        <end position="955"/>
    </location>
</feature>
<dbReference type="GO" id="GO:0051287">
    <property type="term" value="F:NAD binding"/>
    <property type="evidence" value="ECO:0007669"/>
    <property type="project" value="UniProtKB-UniRule"/>
</dbReference>
<evidence type="ECO:0000256" key="6">
    <source>
        <dbReference type="ARBA" id="ARBA00022640"/>
    </source>
</evidence>
<evidence type="ECO:0000256" key="15">
    <source>
        <dbReference type="SAM" id="MobiDB-lite"/>
    </source>
</evidence>
<dbReference type="SUPFAM" id="SSF143548">
    <property type="entry name" value="Serine metabolism enzymes domain"/>
    <property type="match status" value="1"/>
</dbReference>
<dbReference type="Gene3D" id="3.30.70.260">
    <property type="match status" value="1"/>
</dbReference>
<evidence type="ECO:0000256" key="14">
    <source>
        <dbReference type="RuleBase" id="RU363003"/>
    </source>
</evidence>
<dbReference type="Pfam" id="PF00389">
    <property type="entry name" value="2-Hacid_dh"/>
    <property type="match status" value="1"/>
</dbReference>
<dbReference type="Gene3D" id="3.30.70.330">
    <property type="match status" value="2"/>
</dbReference>
<protein>
    <recommendedName>
        <fullName evidence="14">D-3-phosphoglycerate dehydrogenase</fullName>
        <ecNumber evidence="14">1.1.1.95</ecNumber>
    </recommendedName>
</protein>
<dbReference type="EMBL" id="JBANQN010000003">
    <property type="protein sequence ID" value="KAK6796098.1"/>
    <property type="molecule type" value="Genomic_DNA"/>
</dbReference>
<dbReference type="AlphaFoldDB" id="A0AAN8TWW6"/>
<dbReference type="Pfam" id="PF19304">
    <property type="entry name" value="PGDH_inter"/>
    <property type="match status" value="1"/>
</dbReference>
<dbReference type="FunFam" id="3.40.50.720:FF:000616">
    <property type="entry name" value="D-3-phosphoglycerate dehydrogenase 2 chloroplastic"/>
    <property type="match status" value="1"/>
</dbReference>
<dbReference type="Gene3D" id="3.40.50.720">
    <property type="entry name" value="NAD(P)-binding Rossmann-like Domain"/>
    <property type="match status" value="2"/>
</dbReference>
<evidence type="ECO:0000313" key="19">
    <source>
        <dbReference type="EMBL" id="KAK6796098.1"/>
    </source>
</evidence>
<dbReference type="NCBIfam" id="TIGR01327">
    <property type="entry name" value="PGDH"/>
    <property type="match status" value="1"/>
</dbReference>
<dbReference type="InterPro" id="IPR006140">
    <property type="entry name" value="D-isomer_DH_NAD-bd"/>
</dbReference>
<evidence type="ECO:0000256" key="12">
    <source>
        <dbReference type="ARBA" id="ARBA00048731"/>
    </source>
</evidence>
<dbReference type="Pfam" id="PF00076">
    <property type="entry name" value="RRM_1"/>
    <property type="match status" value="1"/>
</dbReference>
<dbReference type="SUPFAM" id="SSF52283">
    <property type="entry name" value="Formate/glycerate dehydrogenase catalytic domain-like"/>
    <property type="match status" value="1"/>
</dbReference>
<dbReference type="CDD" id="cd04902">
    <property type="entry name" value="ACT_3PGDH-xct"/>
    <property type="match status" value="1"/>
</dbReference>
<dbReference type="PROSITE" id="PS00671">
    <property type="entry name" value="D_2_HYDROXYACID_DH_3"/>
    <property type="match status" value="1"/>
</dbReference>
<sequence length="1143" mass="123439">MASTPSPHTAATAHLNSLLSSSSSVNNNKPSNLSFFHASSNPSSIKLLHSVSPSSFSPSISSSTTAICNVLKTVESADISLSRDLHGVVSTSKPTILVSEKLGEAGLDLLRSFGNVDCSYDLSPQDLCAKISLCDALIVRSGTKVTREVFEAAQGRLKVVGRAGVGIDNVDLQAATEFGCLVVNAPTANTIAAAEHGIALLTSMARNVAQSDASMKAGKWLRSKYVGVSLVGKTLAIMGFGKVGSEVARRAKGLGMHVIAHDPYAPADRARAIGVDLVSFEQAISTADFISLHMPLTPATNKVFNDDTFAKMKKGVRLINVARGGVIDEDALVRALDSGIVAQAALDVFTVEPPPKDSKLVQHENVTVTPHLGASTKEAQEGVAIEIAEAVVGALNGELSATAVNAPMVPPEVLSELAPYVVLAEKLGRLAVQLVTGGSGIQSVKVVYKSARDPDSLDTRLLRAMVTKGIIEPISDTIINLVNADFSAKQKGLRISEERIIVDSSAEYPVESIQVQISNVQSRFASALSENGNISIEGKVKYGVPHLTRVGPFSVDVSLEGNLILCKQVDQPGMIGKVGNILGESNVNVSFMSVGRTVKGKQAIMAIGVDEEPDKDTQKKIGEMAGNAIHPFHQQWPPAPAPPLPSGPPPHHHHHSMPIDEVRTIFISGLPQDVKERELVNLLRWLPGYEASQLNFKGELPMGFALFSNHQCAIGAKDAIQGLIFDTEGKCVLHTEMAKKNLFVKRGIVADSNAHDQSKRMRTGGDYTHSGYSSPSPFHPPPAPVWAPHGYITQAPPPYNPYGGYPVAHMPMAAPAPVPAPSSYAPVQNTKDNPPCNTLFIGNLGENINEEELRGLISGQPGFKQMKVLRQERHTVCFIEFEDVNSATNVHHSLQGAVIPSSGSVGMRIQYPFFLFSCLIYGLLELDISVILFTLFLPLYCFSGLSLTVYLIYIFKESIWEKEGLWPPSCCPQCKWSSSTSDILVAAGDVFCSLCSAKYKCIMQLLHASLLSSSHEHYHLDMNIFLDHIIVYPRHAFEAQSSQHCQLIQGSHFVTCHKMHLIFGLESCWFSDPGRLGCPGNSIVVVLCRICAKRGDFLLLGDWQLLELLYPGWCARFELSRMFPFCSANSNCKQKLDSLIFHG</sequence>
<comment type="similarity">
    <text evidence="4 14">Belongs to the D-isomer specific 2-hydroxyacid dehydrogenase family.</text>
</comment>
<feature type="domain" description="RRM" evidence="17">
    <location>
        <begin position="837"/>
        <end position="911"/>
    </location>
</feature>
<dbReference type="FunFam" id="3.30.70.260:FF:000008">
    <property type="entry name" value="D-3-phosphoglycerate dehydrogenase, chloroplastic"/>
    <property type="match status" value="1"/>
</dbReference>